<dbReference type="RefSeq" id="XP_038983142.1">
    <property type="nucleotide sequence ID" value="XM_039127214.1"/>
</dbReference>
<evidence type="ECO:0000313" key="2">
    <source>
        <dbReference type="Proteomes" id="UP000228380"/>
    </source>
</evidence>
<evidence type="ECO:0000313" key="3">
    <source>
        <dbReference type="RefSeq" id="XP_038983142.1"/>
    </source>
</evidence>
<feature type="region of interest" description="Disordered" evidence="1">
    <location>
        <begin position="44"/>
        <end position="68"/>
    </location>
</feature>
<sequence>MRNLLVFRKTRLEREQYDESIGRCALRGRIRQMAMRDIVIGTTAAASSSKPPPFLDPLPPKASSRLQRGSGAHSFKYKQIHNHSSRSHLQHTWDGLPQWLLSIFMHFLVDSSYAAIPFCPAKLQLLGMSEGDEHRMRDFNFIMERSLWTKVMKISTYKLVINLSMDKLL</sequence>
<reference evidence="2" key="1">
    <citation type="journal article" date="2019" name="Nat. Commun.">
        <title>Genome-wide association mapping of date palm fruit traits.</title>
        <authorList>
            <person name="Hazzouri K.M."/>
            <person name="Gros-Balthazard M."/>
            <person name="Flowers J.M."/>
            <person name="Copetti D."/>
            <person name="Lemansour A."/>
            <person name="Lebrun M."/>
            <person name="Masmoudi K."/>
            <person name="Ferrand S."/>
            <person name="Dhar M.I."/>
            <person name="Fresquez Z.A."/>
            <person name="Rosas U."/>
            <person name="Zhang J."/>
            <person name="Talag J."/>
            <person name="Lee S."/>
            <person name="Kudrna D."/>
            <person name="Powell R.F."/>
            <person name="Leitch I.J."/>
            <person name="Krueger R.R."/>
            <person name="Wing R.A."/>
            <person name="Amiri K.M.A."/>
            <person name="Purugganan M.D."/>
        </authorList>
    </citation>
    <scope>NUCLEOTIDE SEQUENCE [LARGE SCALE GENOMIC DNA]</scope>
    <source>
        <strain evidence="2">cv. Khalas</strain>
    </source>
</reference>
<dbReference type="AlphaFoldDB" id="A0A8B9ABN8"/>
<gene>
    <name evidence="3" type="primary">LOC103715912</name>
</gene>
<feature type="compositionally biased region" description="Pro residues" evidence="1">
    <location>
        <begin position="50"/>
        <end position="60"/>
    </location>
</feature>
<proteinExistence type="predicted"/>
<dbReference type="GeneID" id="103715912"/>
<protein>
    <submittedName>
        <fullName evidence="3">Uncharacterized protein LOC103715912 isoform X1</fullName>
    </submittedName>
</protein>
<evidence type="ECO:0000256" key="1">
    <source>
        <dbReference type="SAM" id="MobiDB-lite"/>
    </source>
</evidence>
<reference evidence="3" key="2">
    <citation type="submission" date="2025-08" db="UniProtKB">
        <authorList>
            <consortium name="RefSeq"/>
        </authorList>
    </citation>
    <scope>IDENTIFICATION</scope>
    <source>
        <tissue evidence="3">Young leaves</tissue>
    </source>
</reference>
<name>A0A8B9ABN8_PHODC</name>
<dbReference type="KEGG" id="pda:103715912"/>
<accession>A0A8B9ABN8</accession>
<keyword evidence="2" id="KW-1185">Reference proteome</keyword>
<organism evidence="2 3">
    <name type="scientific">Phoenix dactylifera</name>
    <name type="common">Date palm</name>
    <dbReference type="NCBI Taxonomy" id="42345"/>
    <lineage>
        <taxon>Eukaryota</taxon>
        <taxon>Viridiplantae</taxon>
        <taxon>Streptophyta</taxon>
        <taxon>Embryophyta</taxon>
        <taxon>Tracheophyta</taxon>
        <taxon>Spermatophyta</taxon>
        <taxon>Magnoliopsida</taxon>
        <taxon>Liliopsida</taxon>
        <taxon>Arecaceae</taxon>
        <taxon>Coryphoideae</taxon>
        <taxon>Phoeniceae</taxon>
        <taxon>Phoenix</taxon>
    </lineage>
</organism>
<dbReference type="Proteomes" id="UP000228380">
    <property type="component" value="Chromosome 1"/>
</dbReference>